<evidence type="ECO:0000256" key="3">
    <source>
        <dbReference type="SAM" id="MobiDB-lite"/>
    </source>
</evidence>
<sequence>MTSYLYELPTTGAISFGDFLYDKSASYISEISDTTEARANLRAALKESKRTDEKDFLRLVKVLDDYIPKLCGIIAAVNAGEVVVKAEPIFSWRTTLSDTLFHSSPRLSVPSLAAELAFTLLTYAFALSNMARAVVASLGAYEFERGISDAERKVKDERLGFAVTLLCKAAGIFEYIAKEVIADWDAAREKAVAAGMQCPNPPDLSREVLIGLSKTALADAQNLAVRKLLTRAAFDSTVTPGPPLPKSHPSPALAAKLHLECAALYSSARALVKNPGASRPAVSPQSSKSKFRLGIGKDKSSSGGAQESSADEVVPELRRYLADEVLLHQALAHKWLGVDAGENTQQGAGTAVGFLDWARKDLDELRGGASGVHIGVATDRERDMREARKVRVQVEAESVGVFYKGYKRMNDSMSFQPVPPQADLQASIPAGRMAVTIRPYTRPVPAFGPGSPDYVQQYAEALDALALEDQSEDQTATPSPPPLPPAAAATTSRAPVGNYAGAGSYF</sequence>
<dbReference type="InterPro" id="IPR038499">
    <property type="entry name" value="BRO1_sf"/>
</dbReference>
<dbReference type="Pfam" id="PF03097">
    <property type="entry name" value="BRO1"/>
    <property type="match status" value="1"/>
</dbReference>
<dbReference type="PANTHER" id="PTHR40463:SF1">
    <property type="entry name" value="PH-RESPONSE REGULATOR PROTEIN PALC"/>
    <property type="match status" value="1"/>
</dbReference>
<accession>A0A9P3GE40</accession>
<comment type="caution">
    <text evidence="5">The sequence shown here is derived from an EMBL/GenBank/DDBJ whole genome shotgun (WGS) entry which is preliminary data.</text>
</comment>
<evidence type="ECO:0000313" key="6">
    <source>
        <dbReference type="Proteomes" id="UP000703269"/>
    </source>
</evidence>
<dbReference type="EMBL" id="BPQB01000028">
    <property type="protein sequence ID" value="GJE92669.1"/>
    <property type="molecule type" value="Genomic_DNA"/>
</dbReference>
<dbReference type="AlphaFoldDB" id="A0A9P3GE40"/>
<feature type="domain" description="BRO1" evidence="4">
    <location>
        <begin position="2"/>
        <end position="506"/>
    </location>
</feature>
<dbReference type="PANTHER" id="PTHR40463">
    <property type="entry name" value="PH-RESPONSE REGULATOR PROTEIN PALC"/>
    <property type="match status" value="1"/>
</dbReference>
<dbReference type="PROSITE" id="PS51180">
    <property type="entry name" value="BRO1"/>
    <property type="match status" value="1"/>
</dbReference>
<dbReference type="GO" id="GO:0071467">
    <property type="term" value="P:cellular response to pH"/>
    <property type="evidence" value="ECO:0007669"/>
    <property type="project" value="InterPro"/>
</dbReference>
<dbReference type="Gene3D" id="1.25.40.280">
    <property type="entry name" value="alix/aip1 like domains"/>
    <property type="match status" value="1"/>
</dbReference>
<evidence type="ECO:0000256" key="1">
    <source>
        <dbReference type="ARBA" id="ARBA00010997"/>
    </source>
</evidence>
<name>A0A9P3GE40_9APHY</name>
<evidence type="ECO:0000259" key="4">
    <source>
        <dbReference type="PROSITE" id="PS51180"/>
    </source>
</evidence>
<dbReference type="InterPro" id="IPR037505">
    <property type="entry name" value="pH-resp_palC"/>
</dbReference>
<dbReference type="SMART" id="SM01041">
    <property type="entry name" value="BRO1"/>
    <property type="match status" value="1"/>
</dbReference>
<dbReference type="Proteomes" id="UP000703269">
    <property type="component" value="Unassembled WGS sequence"/>
</dbReference>
<dbReference type="CDD" id="cd09245">
    <property type="entry name" value="BRO1_UmRIM23-like"/>
    <property type="match status" value="1"/>
</dbReference>
<reference evidence="5 6" key="1">
    <citation type="submission" date="2021-08" db="EMBL/GenBank/DDBJ databases">
        <title>Draft Genome Sequence of Phanerochaete sordida strain YK-624.</title>
        <authorList>
            <person name="Mori T."/>
            <person name="Dohra H."/>
            <person name="Suzuki T."/>
            <person name="Kawagishi H."/>
            <person name="Hirai H."/>
        </authorList>
    </citation>
    <scope>NUCLEOTIDE SEQUENCE [LARGE SCALE GENOMIC DNA]</scope>
    <source>
        <strain evidence="5 6">YK-624</strain>
    </source>
</reference>
<evidence type="ECO:0000256" key="2">
    <source>
        <dbReference type="ARBA" id="ARBA00022193"/>
    </source>
</evidence>
<feature type="region of interest" description="Disordered" evidence="3">
    <location>
        <begin position="275"/>
        <end position="310"/>
    </location>
</feature>
<protein>
    <recommendedName>
        <fullName evidence="2">pH-response regulator protein palC</fullName>
    </recommendedName>
</protein>
<proteinExistence type="inferred from homology"/>
<gene>
    <name evidence="5" type="ORF">PsYK624_088240</name>
</gene>
<dbReference type="InterPro" id="IPR004328">
    <property type="entry name" value="BRO1_dom"/>
</dbReference>
<dbReference type="OrthoDB" id="10266451at2759"/>
<comment type="similarity">
    <text evidence="1">Belongs to the palC family.</text>
</comment>
<dbReference type="GO" id="GO:0005886">
    <property type="term" value="C:plasma membrane"/>
    <property type="evidence" value="ECO:0007669"/>
    <property type="project" value="TreeGrafter"/>
</dbReference>
<evidence type="ECO:0000313" key="5">
    <source>
        <dbReference type="EMBL" id="GJE92669.1"/>
    </source>
</evidence>
<keyword evidence="6" id="KW-1185">Reference proteome</keyword>
<feature type="compositionally biased region" description="Low complexity" evidence="3">
    <location>
        <begin position="486"/>
        <end position="495"/>
    </location>
</feature>
<organism evidence="5 6">
    <name type="scientific">Phanerochaete sordida</name>
    <dbReference type="NCBI Taxonomy" id="48140"/>
    <lineage>
        <taxon>Eukaryota</taxon>
        <taxon>Fungi</taxon>
        <taxon>Dikarya</taxon>
        <taxon>Basidiomycota</taxon>
        <taxon>Agaricomycotina</taxon>
        <taxon>Agaricomycetes</taxon>
        <taxon>Polyporales</taxon>
        <taxon>Phanerochaetaceae</taxon>
        <taxon>Phanerochaete</taxon>
    </lineage>
</organism>
<feature type="region of interest" description="Disordered" evidence="3">
    <location>
        <begin position="469"/>
        <end position="506"/>
    </location>
</feature>